<name>A0AA40EXQ2_9PEZI</name>
<dbReference type="GO" id="GO:0004672">
    <property type="term" value="F:protein kinase activity"/>
    <property type="evidence" value="ECO:0007669"/>
    <property type="project" value="InterPro"/>
</dbReference>
<evidence type="ECO:0000313" key="3">
    <source>
        <dbReference type="EMBL" id="KAK0747336.1"/>
    </source>
</evidence>
<reference evidence="3" key="1">
    <citation type="submission" date="2023-06" db="EMBL/GenBank/DDBJ databases">
        <title>Genome-scale phylogeny and comparative genomics of the fungal order Sordariales.</title>
        <authorList>
            <consortium name="Lawrence Berkeley National Laboratory"/>
            <person name="Hensen N."/>
            <person name="Bonometti L."/>
            <person name="Westerberg I."/>
            <person name="Brannstrom I.O."/>
            <person name="Guillou S."/>
            <person name="Cros-Aarteil S."/>
            <person name="Calhoun S."/>
            <person name="Haridas S."/>
            <person name="Kuo A."/>
            <person name="Mondo S."/>
            <person name="Pangilinan J."/>
            <person name="Riley R."/>
            <person name="Labutti K."/>
            <person name="Andreopoulos B."/>
            <person name="Lipzen A."/>
            <person name="Chen C."/>
            <person name="Yanf M."/>
            <person name="Daum C."/>
            <person name="Ng V."/>
            <person name="Clum A."/>
            <person name="Steindorff A."/>
            <person name="Ohm R."/>
            <person name="Martin F."/>
            <person name="Silar P."/>
            <person name="Natvig D."/>
            <person name="Lalanne C."/>
            <person name="Gautier V."/>
            <person name="Ament-Velasquez S.L."/>
            <person name="Kruys A."/>
            <person name="Hutchinson M.I."/>
            <person name="Powell A.J."/>
            <person name="Barry K."/>
            <person name="Miller A.N."/>
            <person name="Grigoriev I.V."/>
            <person name="Debuchy R."/>
            <person name="Gladieux P."/>
            <person name="Thoren M.H."/>
            <person name="Johannesson H."/>
        </authorList>
    </citation>
    <scope>NUCLEOTIDE SEQUENCE</scope>
    <source>
        <strain evidence="3">CBS 540.89</strain>
    </source>
</reference>
<dbReference type="InterPro" id="IPR000719">
    <property type="entry name" value="Prot_kinase_dom"/>
</dbReference>
<sequence>MSYGHVFKDVTGQYLFIRQLGTGVSCRAQLVRHLTTGEYRVRKVLHRRVGTGQVLPRSTRYTPDADIQAIIQFNNEVAIVDLLQRNVNHNSLKVSTLLSQSTQVDERKGKYSRVSYWSLSNGGDLESFIENYGYPIPRPFILQFLSQTLTTLHQLYTACHDRLGPIIHNDCHAGNILLHYPNAQTVIPEFHLIDFGLATPLSPAFIADDNDFLLPTPGNPPDWDIPRLLTSLDKLLATWPPEYEAFLRSQGDPIGTAYRLLLDLDRRFQNLLEQHRQYIDQTRDYSQRLTLPDLRPVIEYVNNCPLTRDFYGEEMKGHQLYSQAYRTLCDPNFTIPQTYNTLDEIGHTKDLPGPWHIGYLDPGRNHQLLDLLAVGNKDTFHRPNEDNENSDTDSAWGEDEDD</sequence>
<keyword evidence="4" id="KW-1185">Reference proteome</keyword>
<dbReference type="SUPFAM" id="SSF56112">
    <property type="entry name" value="Protein kinase-like (PK-like)"/>
    <property type="match status" value="1"/>
</dbReference>
<evidence type="ECO:0000256" key="1">
    <source>
        <dbReference type="SAM" id="MobiDB-lite"/>
    </source>
</evidence>
<evidence type="ECO:0000313" key="4">
    <source>
        <dbReference type="Proteomes" id="UP001172159"/>
    </source>
</evidence>
<organism evidence="3 4">
    <name type="scientific">Apiosordaria backusii</name>
    <dbReference type="NCBI Taxonomy" id="314023"/>
    <lineage>
        <taxon>Eukaryota</taxon>
        <taxon>Fungi</taxon>
        <taxon>Dikarya</taxon>
        <taxon>Ascomycota</taxon>
        <taxon>Pezizomycotina</taxon>
        <taxon>Sordariomycetes</taxon>
        <taxon>Sordariomycetidae</taxon>
        <taxon>Sordariales</taxon>
        <taxon>Lasiosphaeriaceae</taxon>
        <taxon>Apiosordaria</taxon>
    </lineage>
</organism>
<evidence type="ECO:0000259" key="2">
    <source>
        <dbReference type="PROSITE" id="PS50011"/>
    </source>
</evidence>
<dbReference type="GO" id="GO:0005524">
    <property type="term" value="F:ATP binding"/>
    <property type="evidence" value="ECO:0007669"/>
    <property type="project" value="InterPro"/>
</dbReference>
<proteinExistence type="predicted"/>
<feature type="region of interest" description="Disordered" evidence="1">
    <location>
        <begin position="379"/>
        <end position="402"/>
    </location>
</feature>
<dbReference type="Proteomes" id="UP001172159">
    <property type="component" value="Unassembled WGS sequence"/>
</dbReference>
<dbReference type="Gene3D" id="1.10.510.10">
    <property type="entry name" value="Transferase(Phosphotransferase) domain 1"/>
    <property type="match status" value="1"/>
</dbReference>
<dbReference type="SMART" id="SM00220">
    <property type="entry name" value="S_TKc"/>
    <property type="match status" value="1"/>
</dbReference>
<dbReference type="PROSITE" id="PS50011">
    <property type="entry name" value="PROTEIN_KINASE_DOM"/>
    <property type="match status" value="1"/>
</dbReference>
<feature type="compositionally biased region" description="Acidic residues" evidence="1">
    <location>
        <begin position="386"/>
        <end position="402"/>
    </location>
</feature>
<gene>
    <name evidence="3" type="ORF">B0T21DRAFT_405974</name>
</gene>
<dbReference type="AlphaFoldDB" id="A0AA40EXQ2"/>
<dbReference type="InterPro" id="IPR011009">
    <property type="entry name" value="Kinase-like_dom_sf"/>
</dbReference>
<protein>
    <recommendedName>
        <fullName evidence="2">Protein kinase domain-containing protein</fullName>
    </recommendedName>
</protein>
<dbReference type="EMBL" id="JAUKTV010000001">
    <property type="protein sequence ID" value="KAK0747336.1"/>
    <property type="molecule type" value="Genomic_DNA"/>
</dbReference>
<accession>A0AA40EXQ2</accession>
<comment type="caution">
    <text evidence="3">The sequence shown here is derived from an EMBL/GenBank/DDBJ whole genome shotgun (WGS) entry which is preliminary data.</text>
</comment>
<feature type="domain" description="Protein kinase" evidence="2">
    <location>
        <begin position="14"/>
        <end position="321"/>
    </location>
</feature>